<evidence type="ECO:0000313" key="2">
    <source>
        <dbReference type="Proteomes" id="UP000550508"/>
    </source>
</evidence>
<protein>
    <submittedName>
        <fullName evidence="1">Uncharacterized protein</fullName>
    </submittedName>
</protein>
<name>A0A849VKB3_9HYPH</name>
<gene>
    <name evidence="1" type="ORF">HQ945_03045</name>
</gene>
<dbReference type="Proteomes" id="UP000550508">
    <property type="component" value="Unassembled WGS sequence"/>
</dbReference>
<dbReference type="EMBL" id="JABUMX010000001">
    <property type="protein sequence ID" value="NTS30221.1"/>
    <property type="molecule type" value="Genomic_DNA"/>
</dbReference>
<sequence length="90" mass="9704">MASTGRSIATGAALAIPVAPTVPNEISVAHMAEINFRIIPPVKAASVGFSGFNMEPKTLGKAPERWMNNECVRDWIDPPRSLIESICSHM</sequence>
<keyword evidence="2" id="KW-1185">Reference proteome</keyword>
<dbReference type="AlphaFoldDB" id="A0A849VKB3"/>
<accession>A0A849VKB3</accession>
<evidence type="ECO:0000313" key="1">
    <source>
        <dbReference type="EMBL" id="NTS30221.1"/>
    </source>
</evidence>
<proteinExistence type="predicted"/>
<organism evidence="1 2">
    <name type="scientific">Phyllobacterium pellucidum</name>
    <dbReference type="NCBI Taxonomy" id="2740464"/>
    <lineage>
        <taxon>Bacteria</taxon>
        <taxon>Pseudomonadati</taxon>
        <taxon>Pseudomonadota</taxon>
        <taxon>Alphaproteobacteria</taxon>
        <taxon>Hyphomicrobiales</taxon>
        <taxon>Phyllobacteriaceae</taxon>
        <taxon>Phyllobacterium</taxon>
    </lineage>
</organism>
<comment type="caution">
    <text evidence="1">The sequence shown here is derived from an EMBL/GenBank/DDBJ whole genome shotgun (WGS) entry which is preliminary data.</text>
</comment>
<dbReference type="RefSeq" id="WP_174207638.1">
    <property type="nucleotide sequence ID" value="NZ_JABUMX010000001.1"/>
</dbReference>
<reference evidence="1 2" key="1">
    <citation type="submission" date="2020-05" db="EMBL/GenBank/DDBJ databases">
        <authorList>
            <person name="Kim M.K."/>
        </authorList>
    </citation>
    <scope>NUCLEOTIDE SEQUENCE [LARGE SCALE GENOMIC DNA]</scope>
    <source>
        <strain evidence="1 2">BT25</strain>
    </source>
</reference>